<keyword evidence="2" id="KW-0238">DNA-binding</keyword>
<feature type="domain" description="HTH araC/xylS-type" evidence="4">
    <location>
        <begin position="275"/>
        <end position="373"/>
    </location>
</feature>
<dbReference type="GO" id="GO:0043565">
    <property type="term" value="F:sequence-specific DNA binding"/>
    <property type="evidence" value="ECO:0007669"/>
    <property type="project" value="InterPro"/>
</dbReference>
<dbReference type="Proteomes" id="UP000733611">
    <property type="component" value="Unassembled WGS sequence"/>
</dbReference>
<evidence type="ECO:0000259" key="4">
    <source>
        <dbReference type="PROSITE" id="PS01124"/>
    </source>
</evidence>
<reference evidence="5" key="2">
    <citation type="submission" date="2021-04" db="EMBL/GenBank/DDBJ databases">
        <authorList>
            <person name="Gilroy R."/>
        </authorList>
    </citation>
    <scope>NUCLEOTIDE SEQUENCE</scope>
    <source>
        <strain evidence="5">378</strain>
    </source>
</reference>
<gene>
    <name evidence="5" type="ORF">H9847_02230</name>
</gene>
<sequence>MAGQVGLLKPIANTQDMAVLGIDSSKVLVVAPPLTAAGALGHFVLKDLHYLNLILEIYASTISYDLINVRKQVALESSASGINSGSGSGCCYGRGSDTHETLRLAAVPATTKAPARQPPLQQKLQPDDAASKEWLGGLFAAFGGDLRAEPVLHHNPYRIEQAIKEAVRLGDEQLLQHAFAIPVQGTEGRLAVDELRSLKNHANLVNVICSRAAIDGGVSYEDAFRLSDQLFLLVESITDSEQAFNVRYAIAHAFTMLVHYHLKEHNPVEVSLKVQQAILYIRQHIYDKITVASVAQAVNCHRNYLQRLFKRDTSLSVVSYIRNEKLKIAKELLAHSDESVSNIAALLNFSSASHLCTVFKEQMHLTPEQYRKSHRSLG</sequence>
<dbReference type="Gene3D" id="1.10.10.60">
    <property type="entry name" value="Homeodomain-like"/>
    <property type="match status" value="2"/>
</dbReference>
<dbReference type="AlphaFoldDB" id="A0A948TFH0"/>
<evidence type="ECO:0000256" key="1">
    <source>
        <dbReference type="ARBA" id="ARBA00023015"/>
    </source>
</evidence>
<proteinExistence type="predicted"/>
<dbReference type="Pfam" id="PF12833">
    <property type="entry name" value="HTH_18"/>
    <property type="match status" value="1"/>
</dbReference>
<dbReference type="InterPro" id="IPR009057">
    <property type="entry name" value="Homeodomain-like_sf"/>
</dbReference>
<dbReference type="EMBL" id="JAHLFE010000042">
    <property type="protein sequence ID" value="MBU3843678.1"/>
    <property type="molecule type" value="Genomic_DNA"/>
</dbReference>
<dbReference type="GO" id="GO:0003700">
    <property type="term" value="F:DNA-binding transcription factor activity"/>
    <property type="evidence" value="ECO:0007669"/>
    <property type="project" value="InterPro"/>
</dbReference>
<dbReference type="PANTHER" id="PTHR43280">
    <property type="entry name" value="ARAC-FAMILY TRANSCRIPTIONAL REGULATOR"/>
    <property type="match status" value="1"/>
</dbReference>
<dbReference type="SMART" id="SM00342">
    <property type="entry name" value="HTH_ARAC"/>
    <property type="match status" value="1"/>
</dbReference>
<protein>
    <submittedName>
        <fullName evidence="5">AraC family transcriptional regulator</fullName>
    </submittedName>
</protein>
<reference evidence="5" key="1">
    <citation type="journal article" date="2021" name="PeerJ">
        <title>Extensive microbial diversity within the chicken gut microbiome revealed by metagenomics and culture.</title>
        <authorList>
            <person name="Gilroy R."/>
            <person name="Ravi A."/>
            <person name="Getino M."/>
            <person name="Pursley I."/>
            <person name="Horton D.L."/>
            <person name="Alikhan N.F."/>
            <person name="Baker D."/>
            <person name="Gharbi K."/>
            <person name="Hall N."/>
            <person name="Watson M."/>
            <person name="Adriaenssens E.M."/>
            <person name="Foster-Nyarko E."/>
            <person name="Jarju S."/>
            <person name="Secka A."/>
            <person name="Antonio M."/>
            <person name="Oren A."/>
            <person name="Chaudhuri R.R."/>
            <person name="La Ragione R."/>
            <person name="Hildebrand F."/>
            <person name="Pallen M.J."/>
        </authorList>
    </citation>
    <scope>NUCLEOTIDE SEQUENCE</scope>
    <source>
        <strain evidence="5">378</strain>
    </source>
</reference>
<dbReference type="PANTHER" id="PTHR43280:SF2">
    <property type="entry name" value="HTH-TYPE TRANSCRIPTIONAL REGULATOR EXSA"/>
    <property type="match status" value="1"/>
</dbReference>
<accession>A0A948TFH0</accession>
<dbReference type="SUPFAM" id="SSF46689">
    <property type="entry name" value="Homeodomain-like"/>
    <property type="match status" value="2"/>
</dbReference>
<keyword evidence="1" id="KW-0805">Transcription regulation</keyword>
<evidence type="ECO:0000313" key="6">
    <source>
        <dbReference type="Proteomes" id="UP000733611"/>
    </source>
</evidence>
<organism evidence="5 6">
    <name type="scientific">Candidatus Anaerobiospirillum pullicola</name>
    <dbReference type="NCBI Taxonomy" id="2838451"/>
    <lineage>
        <taxon>Bacteria</taxon>
        <taxon>Pseudomonadati</taxon>
        <taxon>Pseudomonadota</taxon>
        <taxon>Gammaproteobacteria</taxon>
        <taxon>Aeromonadales</taxon>
        <taxon>Succinivibrionaceae</taxon>
        <taxon>Anaerobiospirillum</taxon>
    </lineage>
</organism>
<keyword evidence="3" id="KW-0804">Transcription</keyword>
<dbReference type="InterPro" id="IPR018060">
    <property type="entry name" value="HTH_AraC"/>
</dbReference>
<evidence type="ECO:0000313" key="5">
    <source>
        <dbReference type="EMBL" id="MBU3843678.1"/>
    </source>
</evidence>
<name>A0A948TFH0_9GAMM</name>
<dbReference type="PROSITE" id="PS01124">
    <property type="entry name" value="HTH_ARAC_FAMILY_2"/>
    <property type="match status" value="1"/>
</dbReference>
<comment type="caution">
    <text evidence="5">The sequence shown here is derived from an EMBL/GenBank/DDBJ whole genome shotgun (WGS) entry which is preliminary data.</text>
</comment>
<evidence type="ECO:0000256" key="2">
    <source>
        <dbReference type="ARBA" id="ARBA00023125"/>
    </source>
</evidence>
<evidence type="ECO:0000256" key="3">
    <source>
        <dbReference type="ARBA" id="ARBA00023163"/>
    </source>
</evidence>